<dbReference type="Gene3D" id="3.40.20.10">
    <property type="entry name" value="Severin"/>
    <property type="match status" value="1"/>
</dbReference>
<feature type="compositionally biased region" description="Basic and acidic residues" evidence="1">
    <location>
        <begin position="544"/>
        <end position="570"/>
    </location>
</feature>
<dbReference type="SUPFAM" id="SSF55753">
    <property type="entry name" value="Actin depolymerizing proteins"/>
    <property type="match status" value="1"/>
</dbReference>
<dbReference type="GeneID" id="55993895"/>
<feature type="compositionally biased region" description="Low complexity" evidence="1">
    <location>
        <begin position="1013"/>
        <end position="1030"/>
    </location>
</feature>
<feature type="compositionally biased region" description="Pro residues" evidence="1">
    <location>
        <begin position="323"/>
        <end position="334"/>
    </location>
</feature>
<dbReference type="RefSeq" id="XP_035345446.1">
    <property type="nucleotide sequence ID" value="XM_035489553.1"/>
</dbReference>
<feature type="region of interest" description="Disordered" evidence="1">
    <location>
        <begin position="373"/>
        <end position="419"/>
    </location>
</feature>
<dbReference type="AlphaFoldDB" id="A0A7H8R001"/>
<gene>
    <name evidence="2" type="ORF">TRUGW13939_06400</name>
</gene>
<accession>A0A7H8R001</accession>
<dbReference type="InterPro" id="IPR029006">
    <property type="entry name" value="ADF-H/Gelsolin-like_dom_sf"/>
</dbReference>
<dbReference type="EMBL" id="CP055900">
    <property type="protein sequence ID" value="QKX59268.1"/>
    <property type="molecule type" value="Genomic_DNA"/>
</dbReference>
<feature type="compositionally biased region" description="Polar residues" evidence="1">
    <location>
        <begin position="235"/>
        <end position="253"/>
    </location>
</feature>
<feature type="compositionally biased region" description="Basic and acidic residues" evidence="1">
    <location>
        <begin position="505"/>
        <end position="520"/>
    </location>
</feature>
<feature type="compositionally biased region" description="Basic and acidic residues" evidence="1">
    <location>
        <begin position="995"/>
        <end position="1012"/>
    </location>
</feature>
<reference evidence="3" key="1">
    <citation type="submission" date="2020-06" db="EMBL/GenBank/DDBJ databases">
        <title>A chromosome-scale genome assembly of Talaromyces rugulosus W13939.</title>
        <authorList>
            <person name="Wang B."/>
            <person name="Guo L."/>
            <person name="Ye K."/>
            <person name="Wang L."/>
        </authorList>
    </citation>
    <scope>NUCLEOTIDE SEQUENCE [LARGE SCALE GENOMIC DNA]</scope>
    <source>
        <strain evidence="3">W13939</strain>
    </source>
</reference>
<feature type="region of interest" description="Disordered" evidence="1">
    <location>
        <begin position="916"/>
        <end position="978"/>
    </location>
</feature>
<dbReference type="OrthoDB" id="74412at2759"/>
<feature type="compositionally biased region" description="Polar residues" evidence="1">
    <location>
        <begin position="495"/>
        <end position="504"/>
    </location>
</feature>
<evidence type="ECO:0000313" key="3">
    <source>
        <dbReference type="Proteomes" id="UP000509510"/>
    </source>
</evidence>
<dbReference type="Proteomes" id="UP000509510">
    <property type="component" value="Chromosome III"/>
</dbReference>
<feature type="compositionally biased region" description="Basic and acidic residues" evidence="1">
    <location>
        <begin position="1031"/>
        <end position="1054"/>
    </location>
</feature>
<keyword evidence="3" id="KW-1185">Reference proteome</keyword>
<evidence type="ECO:0008006" key="4">
    <source>
        <dbReference type="Google" id="ProtNLM"/>
    </source>
</evidence>
<feature type="region of interest" description="Disordered" evidence="1">
    <location>
        <begin position="994"/>
        <end position="1086"/>
    </location>
</feature>
<protein>
    <recommendedName>
        <fullName evidence="4">ADF-H domain-containing protein</fullName>
    </recommendedName>
</protein>
<feature type="compositionally biased region" description="Acidic residues" evidence="1">
    <location>
        <begin position="472"/>
        <end position="482"/>
    </location>
</feature>
<feature type="compositionally biased region" description="Basic and acidic residues" evidence="1">
    <location>
        <begin position="636"/>
        <end position="646"/>
    </location>
</feature>
<name>A0A7H8R001_TALRU</name>
<feature type="compositionally biased region" description="Low complexity" evidence="1">
    <location>
        <begin position="922"/>
        <end position="934"/>
    </location>
</feature>
<sequence length="1201" mass="129987">MSLNGLDDPAVIEAYQSALTEAGGWLLLKYSSRDEVTLLSRGTGGVPDVRVAVEGYEEKSPLYGFLQYRRRKVVLKYVPDGVSRLIQARTTVQFQSILDKFSPQDTTFEFKEATDLTESALSSACLLHAASGSMTSSSSSLRRRRLMEIVEDAEEGGPPVRTELESPLSEDSSKRLSQASDATAVPPPPTPGGEEGPAESPTVADDEAETKSVHSVSRRRFLDQLAQQPFEHRSSTQSMRPSLQELGYSTSSRQKVKLGPRPSVDMNGRPRTAGSMSRNQDQRPVAALPPGVRPRKPPLGPGRPKSQPDAIPVPTLASLKNAPPMPILIPPPSISVPRPKLSPGAKSMNALTSSGMSPEKQRLMRALELRKKQMEKRTKDLQKKDEKRKSATAEVIPADALENKENIDHAQTTKLYPVEEAKPPKIEATKVETVKQVATVTTTVIEEKKPTTADLAKADSAVAMSTVAREDTAEDTVEDNAPEDTTPKYTIPEDTIQQDTAPENNKSEDTASDDTAREDTAPQDAPQQDTAPKDNKLEPTTSEDSAREDAAPEDNKLEDTSSEDTARENPAEENAPEDAAPKENNPSVQTPAELLVTTPQAQDKVVEPHPEQIPEPATQPLIEEEDTTDDSTAPEKFSDRTDDEKATTASTSEPDTALEDMAKPDEEQSIQYEDDDSTPTASEAIHSVASSSLGSQDAIVAGAPEADETAPKEVPTTTDAITNTASQVTLADSTAPLSLPRGDENNHRLSRQKSKRIALLDPILVPTPDLSDEDNLLSDDSFMEELKSATFQEAKPVSVGKGPLSPDGEPRTPLEAWQTRAVSNPGRRPSDLSVMPVVGRSISATFAGGDEQAGPIPVVTAKKVNVSSGISKRIKALEMFSGNRDGVSSPTLAVPPTNGLPSPTATAFEKFRKRASVSMGGSLPPSAAPSARSSFIGPSPDTANPPSLGRKESQSVSVTARIVRNPRTPPTDVNADPIESSVLNLQRSPLIVEHNSLEEADRKSNGVPERRPTLSSRGLSRSSTDTTTARSESRGSSRSRLDDLSSEEKRDSRTSRFIRRMSSLTSPRKNLMSPPGIDRLPPPHTEEETQHAAPKAVDIGEVNVQFPDTLLWKRRFLRIDHQGYLVLTPGNTDAGSRNIVKRYHLSEFQTPCLPDEDRQELPNSILLDFRNGSTLQCACESRKGQAAALQTLVDAHNAHHH</sequence>
<dbReference type="KEGG" id="trg:TRUGW13939_06400"/>
<feature type="region of interest" description="Disordered" evidence="1">
    <location>
        <begin position="150"/>
        <end position="360"/>
    </location>
</feature>
<evidence type="ECO:0000313" key="2">
    <source>
        <dbReference type="EMBL" id="QKX59268.1"/>
    </source>
</evidence>
<feature type="region of interest" description="Disordered" evidence="1">
    <location>
        <begin position="450"/>
        <end position="753"/>
    </location>
</feature>
<feature type="region of interest" description="Disordered" evidence="1">
    <location>
        <begin position="882"/>
        <end position="904"/>
    </location>
</feature>
<feature type="compositionally biased region" description="Polar residues" evidence="1">
    <location>
        <begin position="715"/>
        <end position="736"/>
    </location>
</feature>
<evidence type="ECO:0000256" key="1">
    <source>
        <dbReference type="SAM" id="MobiDB-lite"/>
    </source>
</evidence>
<organism evidence="2 3">
    <name type="scientific">Talaromyces rugulosus</name>
    <name type="common">Penicillium rugulosum</name>
    <dbReference type="NCBI Taxonomy" id="121627"/>
    <lineage>
        <taxon>Eukaryota</taxon>
        <taxon>Fungi</taxon>
        <taxon>Dikarya</taxon>
        <taxon>Ascomycota</taxon>
        <taxon>Pezizomycotina</taxon>
        <taxon>Eurotiomycetes</taxon>
        <taxon>Eurotiomycetidae</taxon>
        <taxon>Eurotiales</taxon>
        <taxon>Trichocomaceae</taxon>
        <taxon>Talaromyces</taxon>
        <taxon>Talaromyces sect. Islandici</taxon>
    </lineage>
</organism>
<feature type="region of interest" description="Disordered" evidence="1">
    <location>
        <begin position="793"/>
        <end position="813"/>
    </location>
</feature>
<proteinExistence type="predicted"/>
<feature type="compositionally biased region" description="Basic and acidic residues" evidence="1">
    <location>
        <begin position="373"/>
        <end position="391"/>
    </location>
</feature>